<dbReference type="PANTHER" id="PTHR28080">
    <property type="entry name" value="PEROXISOMAL BIOGENESIS FACTOR 3"/>
    <property type="match status" value="1"/>
</dbReference>
<dbReference type="EMBL" id="KZ819352">
    <property type="protein sequence ID" value="PWN46194.1"/>
    <property type="molecule type" value="Genomic_DNA"/>
</dbReference>
<name>A0A316W9G4_9BASI</name>
<feature type="transmembrane region" description="Helical" evidence="3">
    <location>
        <begin position="20"/>
        <end position="41"/>
    </location>
</feature>
<evidence type="ECO:0000256" key="3">
    <source>
        <dbReference type="SAM" id="Phobius"/>
    </source>
</evidence>
<dbReference type="GO" id="GO:0045046">
    <property type="term" value="P:protein import into peroxisome membrane"/>
    <property type="evidence" value="ECO:0007669"/>
    <property type="project" value="TreeGrafter"/>
</dbReference>
<organism evidence="4 5">
    <name type="scientific">Ceraceosorus guamensis</name>
    <dbReference type="NCBI Taxonomy" id="1522189"/>
    <lineage>
        <taxon>Eukaryota</taxon>
        <taxon>Fungi</taxon>
        <taxon>Dikarya</taxon>
        <taxon>Basidiomycota</taxon>
        <taxon>Ustilaginomycotina</taxon>
        <taxon>Exobasidiomycetes</taxon>
        <taxon>Ceraceosorales</taxon>
        <taxon>Ceraceosoraceae</taxon>
        <taxon>Ceraceosorus</taxon>
    </lineage>
</organism>
<keyword evidence="3" id="KW-1133">Transmembrane helix</keyword>
<dbReference type="RefSeq" id="XP_025373354.1">
    <property type="nucleotide sequence ID" value="XM_025512763.1"/>
</dbReference>
<dbReference type="OrthoDB" id="45930at2759"/>
<dbReference type="GO" id="GO:0005778">
    <property type="term" value="C:peroxisomal membrane"/>
    <property type="evidence" value="ECO:0007669"/>
    <property type="project" value="InterPro"/>
</dbReference>
<feature type="region of interest" description="Disordered" evidence="2">
    <location>
        <begin position="287"/>
        <end position="346"/>
    </location>
</feature>
<evidence type="ECO:0000313" key="5">
    <source>
        <dbReference type="Proteomes" id="UP000245783"/>
    </source>
</evidence>
<feature type="compositionally biased region" description="Acidic residues" evidence="2">
    <location>
        <begin position="450"/>
        <end position="461"/>
    </location>
</feature>
<accession>A0A316W9G4</accession>
<dbReference type="InParanoid" id="A0A316W9G4"/>
<evidence type="ECO:0000256" key="1">
    <source>
        <dbReference type="SAM" id="Coils"/>
    </source>
</evidence>
<keyword evidence="3" id="KW-0472">Membrane</keyword>
<dbReference type="PANTHER" id="PTHR28080:SF1">
    <property type="entry name" value="PEROXISOMAL BIOGENESIS FACTOR 3"/>
    <property type="match status" value="1"/>
</dbReference>
<keyword evidence="1" id="KW-0175">Coiled coil</keyword>
<dbReference type="Proteomes" id="UP000245783">
    <property type="component" value="Unassembled WGS sequence"/>
</dbReference>
<keyword evidence="3" id="KW-0812">Transmembrane</keyword>
<dbReference type="InterPro" id="IPR006966">
    <property type="entry name" value="Peroxin-3"/>
</dbReference>
<feature type="region of interest" description="Disordered" evidence="2">
    <location>
        <begin position="441"/>
        <end position="469"/>
    </location>
</feature>
<dbReference type="STRING" id="1522189.A0A316W9G4"/>
<sequence length="723" mass="77933">MSSYLQSVRSFAERRARSLVAVGAFVGGVYALGTYAISTLAEAQKRMSDEKRDRENLKRRFAQNQDDVSFTVLALLPTLADQLWSSMDVEGLTAELQKSRVTATPAPLAAKEEIIHENSEMPSYAAAASTIKVEGDDFVKPQAEEIPVAPTSNDEASATTFLHGAAAARTSDEQPLSSSKGGVEGNAPNGSPSYDAGSEATDDAAASARPTLPKGNSSLDSISEPAPQPINPTARLTPSPQPSTSATPLRSPPSEQEGAAVQNSGIDGHAEAFAQAIHANEARPYDLEGSAGKAPIVGGEQQPFASQQSQRSDTELEKAAMPSIANSEPTEHDASEDRRAHEASAAQAALLEEQRKADAAAEKKVKLELWNELKIAAISRTVTSLYALVLLTLQTSIQLNVLGRRAYLESVSSMFPLPPAPKKEGVPHRILLEPGGQGTGADGWGRFDDEHQDSDDEGESANDERAKNGAEETERLFLTFSWWLLHRGWKELAQTVETAVKDVFGPLALKAPLMHGEFIELLREVRSKVEYAERSSEREMKDSISELKSEPSAFSGVSSLRGGRGRRKNFFSILFPATEDEEIDVLLQAGAIDYAAPLSPSLRSLLDETHDLVSSRDFRSVMRLSLDRVFNVLDESLRPTFGVAPRDAPSNVVTSLEAPGGRFQELGEVDDEGKRVRLAALFPAVARQSQLAVHAVPNSYADALSDLSELKAFSAVIYTGWDA</sequence>
<dbReference type="Pfam" id="PF04882">
    <property type="entry name" value="Peroxin-3"/>
    <property type="match status" value="1"/>
</dbReference>
<gene>
    <name evidence="4" type="ORF">IE81DRAFT_319589</name>
</gene>
<dbReference type="AlphaFoldDB" id="A0A316W9G4"/>
<feature type="compositionally biased region" description="Basic and acidic residues" evidence="2">
    <location>
        <begin position="329"/>
        <end position="342"/>
    </location>
</feature>
<feature type="coiled-coil region" evidence="1">
    <location>
        <begin position="40"/>
        <end position="67"/>
    </location>
</feature>
<dbReference type="GO" id="GO:0030674">
    <property type="term" value="F:protein-macromolecule adaptor activity"/>
    <property type="evidence" value="ECO:0007669"/>
    <property type="project" value="TreeGrafter"/>
</dbReference>
<evidence type="ECO:0000313" key="4">
    <source>
        <dbReference type="EMBL" id="PWN46194.1"/>
    </source>
</evidence>
<keyword evidence="5" id="KW-1185">Reference proteome</keyword>
<protein>
    <submittedName>
        <fullName evidence="4">Peroxin-3-domain-containing protein</fullName>
    </submittedName>
</protein>
<reference evidence="4 5" key="1">
    <citation type="journal article" date="2018" name="Mol. Biol. Evol.">
        <title>Broad Genomic Sampling Reveals a Smut Pathogenic Ancestry of the Fungal Clade Ustilaginomycotina.</title>
        <authorList>
            <person name="Kijpornyongpan T."/>
            <person name="Mondo S.J."/>
            <person name="Barry K."/>
            <person name="Sandor L."/>
            <person name="Lee J."/>
            <person name="Lipzen A."/>
            <person name="Pangilinan J."/>
            <person name="LaButti K."/>
            <person name="Hainaut M."/>
            <person name="Henrissat B."/>
            <person name="Grigoriev I.V."/>
            <person name="Spatafora J.W."/>
            <person name="Aime M.C."/>
        </authorList>
    </citation>
    <scope>NUCLEOTIDE SEQUENCE [LARGE SCALE GENOMIC DNA]</scope>
    <source>
        <strain evidence="4 5">MCA 4658</strain>
    </source>
</reference>
<feature type="region of interest" description="Disordered" evidence="2">
    <location>
        <begin position="166"/>
        <end position="274"/>
    </location>
</feature>
<dbReference type="GeneID" id="37034633"/>
<proteinExistence type="predicted"/>
<evidence type="ECO:0000256" key="2">
    <source>
        <dbReference type="SAM" id="MobiDB-lite"/>
    </source>
</evidence>